<gene>
    <name evidence="2" type="ORF">B0537_15545</name>
</gene>
<dbReference type="AlphaFoldDB" id="A0A1S6J013"/>
<evidence type="ECO:0000313" key="2">
    <source>
        <dbReference type="EMBL" id="AQS60354.1"/>
    </source>
</evidence>
<evidence type="ECO:0000313" key="3">
    <source>
        <dbReference type="Proteomes" id="UP000189464"/>
    </source>
</evidence>
<dbReference type="Gene3D" id="3.40.50.12230">
    <property type="match status" value="1"/>
</dbReference>
<feature type="domain" description="Formyl transferase N-terminal" evidence="1">
    <location>
        <begin position="6"/>
        <end position="174"/>
    </location>
</feature>
<proteinExistence type="predicted"/>
<evidence type="ECO:0000259" key="1">
    <source>
        <dbReference type="Pfam" id="PF00551"/>
    </source>
</evidence>
<dbReference type="GO" id="GO:0004479">
    <property type="term" value="F:methionyl-tRNA formyltransferase activity"/>
    <property type="evidence" value="ECO:0007669"/>
    <property type="project" value="TreeGrafter"/>
</dbReference>
<dbReference type="Pfam" id="PF00551">
    <property type="entry name" value="Formyl_trans_N"/>
    <property type="match status" value="1"/>
</dbReference>
<dbReference type="PANTHER" id="PTHR11138">
    <property type="entry name" value="METHIONYL-TRNA FORMYLTRANSFERASE"/>
    <property type="match status" value="1"/>
</dbReference>
<organism evidence="2 3">
    <name type="scientific">Desulforamulus ferrireducens</name>
    <dbReference type="NCBI Taxonomy" id="1833852"/>
    <lineage>
        <taxon>Bacteria</taxon>
        <taxon>Bacillati</taxon>
        <taxon>Bacillota</taxon>
        <taxon>Clostridia</taxon>
        <taxon>Eubacteriales</taxon>
        <taxon>Peptococcaceae</taxon>
        <taxon>Desulforamulus</taxon>
    </lineage>
</organism>
<sequence>MTLKYKIALFTTSDSAANIIEICQIKNLSEVVVIIYPRNRKNTEKIKSVIRMAEKLNIPCIEQPYTEGLEEFERTLVNKGVNLGISWNYSQIIKVSTLRIFELGIWNMHGGKIPEYRGANVLQWAIANGEREIGVTWHVMEEEVDSGDILIKDTVPVEETETALEVRDKIFSKGIQLFKILWHNFINGQITKESPDLTKGKVYPPRRMIHGLIDTSFSKKQVKDILRAQCPPWPRPYIIYNGEIRPVHGIEECKDYTEIVSFPCKDGLINLYLGPEVNDKELKKLLLEKQNR</sequence>
<keyword evidence="3" id="KW-1185">Reference proteome</keyword>
<reference evidence="2 3" key="1">
    <citation type="journal article" date="2016" name="Int. J. Syst. Evol. Microbiol.">
        <title>Desulfotomaculum ferrireducens sp. nov., a moderately thermophilic sulfate-reducing and dissimilatory Fe(III)-reducing bacterium isolated from compost.</title>
        <authorList>
            <person name="Yang G."/>
            <person name="Guo J."/>
            <person name="Zhuang L."/>
            <person name="Yuan Y."/>
            <person name="Zhou S."/>
        </authorList>
    </citation>
    <scope>NUCLEOTIDE SEQUENCE [LARGE SCALE GENOMIC DNA]</scope>
    <source>
        <strain evidence="2 3">GSS09</strain>
    </source>
</reference>
<dbReference type="EMBL" id="CP019698">
    <property type="protein sequence ID" value="AQS60354.1"/>
    <property type="molecule type" value="Genomic_DNA"/>
</dbReference>
<dbReference type="KEGG" id="dfg:B0537_15545"/>
<dbReference type="RefSeq" id="WP_077715385.1">
    <property type="nucleotide sequence ID" value="NZ_CP019698.1"/>
</dbReference>
<accession>A0A1S6J013</accession>
<dbReference type="InterPro" id="IPR002376">
    <property type="entry name" value="Formyl_transf_N"/>
</dbReference>
<dbReference type="CDD" id="cd08369">
    <property type="entry name" value="FMT_core"/>
    <property type="match status" value="1"/>
</dbReference>
<protein>
    <recommendedName>
        <fullName evidence="1">Formyl transferase N-terminal domain-containing protein</fullName>
    </recommendedName>
</protein>
<dbReference type="OrthoDB" id="9806170at2"/>
<dbReference type="STRING" id="1833852.B0537_15545"/>
<dbReference type="GO" id="GO:0005829">
    <property type="term" value="C:cytosol"/>
    <property type="evidence" value="ECO:0007669"/>
    <property type="project" value="TreeGrafter"/>
</dbReference>
<dbReference type="PANTHER" id="PTHR11138:SF5">
    <property type="entry name" value="METHIONYL-TRNA FORMYLTRANSFERASE, MITOCHONDRIAL"/>
    <property type="match status" value="1"/>
</dbReference>
<dbReference type="Proteomes" id="UP000189464">
    <property type="component" value="Chromosome"/>
</dbReference>
<dbReference type="InterPro" id="IPR036477">
    <property type="entry name" value="Formyl_transf_N_sf"/>
</dbReference>
<name>A0A1S6J013_9FIRM</name>
<dbReference type="SUPFAM" id="SSF53328">
    <property type="entry name" value="Formyltransferase"/>
    <property type="match status" value="1"/>
</dbReference>